<dbReference type="AlphaFoldDB" id="A0A3N4HRI0"/>
<feature type="compositionally biased region" description="Basic and acidic residues" evidence="1">
    <location>
        <begin position="163"/>
        <end position="173"/>
    </location>
</feature>
<dbReference type="Proteomes" id="UP000275078">
    <property type="component" value="Unassembled WGS sequence"/>
</dbReference>
<proteinExistence type="predicted"/>
<name>A0A3N4HRI0_ASCIM</name>
<dbReference type="EMBL" id="ML119869">
    <property type="protein sequence ID" value="RPA72284.1"/>
    <property type="molecule type" value="Genomic_DNA"/>
</dbReference>
<feature type="compositionally biased region" description="Low complexity" evidence="1">
    <location>
        <begin position="391"/>
        <end position="406"/>
    </location>
</feature>
<reference evidence="2 3" key="1">
    <citation type="journal article" date="2018" name="Nat. Ecol. Evol.">
        <title>Pezizomycetes genomes reveal the molecular basis of ectomycorrhizal truffle lifestyle.</title>
        <authorList>
            <person name="Murat C."/>
            <person name="Payen T."/>
            <person name="Noel B."/>
            <person name="Kuo A."/>
            <person name="Morin E."/>
            <person name="Chen J."/>
            <person name="Kohler A."/>
            <person name="Krizsan K."/>
            <person name="Balestrini R."/>
            <person name="Da Silva C."/>
            <person name="Montanini B."/>
            <person name="Hainaut M."/>
            <person name="Levati E."/>
            <person name="Barry K.W."/>
            <person name="Belfiori B."/>
            <person name="Cichocki N."/>
            <person name="Clum A."/>
            <person name="Dockter R.B."/>
            <person name="Fauchery L."/>
            <person name="Guy J."/>
            <person name="Iotti M."/>
            <person name="Le Tacon F."/>
            <person name="Lindquist E.A."/>
            <person name="Lipzen A."/>
            <person name="Malagnac F."/>
            <person name="Mello A."/>
            <person name="Molinier V."/>
            <person name="Miyauchi S."/>
            <person name="Poulain J."/>
            <person name="Riccioni C."/>
            <person name="Rubini A."/>
            <person name="Sitrit Y."/>
            <person name="Splivallo R."/>
            <person name="Traeger S."/>
            <person name="Wang M."/>
            <person name="Zifcakova L."/>
            <person name="Wipf D."/>
            <person name="Zambonelli A."/>
            <person name="Paolocci F."/>
            <person name="Nowrousian M."/>
            <person name="Ottonello S."/>
            <person name="Baldrian P."/>
            <person name="Spatafora J.W."/>
            <person name="Henrissat B."/>
            <person name="Nagy L.G."/>
            <person name="Aury J.M."/>
            <person name="Wincker P."/>
            <person name="Grigoriev I.V."/>
            <person name="Bonfante P."/>
            <person name="Martin F.M."/>
        </authorList>
    </citation>
    <scope>NUCLEOTIDE SEQUENCE [LARGE SCALE GENOMIC DNA]</scope>
    <source>
        <strain evidence="2 3">RN42</strain>
    </source>
</reference>
<accession>A0A3N4HRI0</accession>
<feature type="compositionally biased region" description="Polar residues" evidence="1">
    <location>
        <begin position="380"/>
        <end position="390"/>
    </location>
</feature>
<protein>
    <submittedName>
        <fullName evidence="2">Uncharacterized protein</fullName>
    </submittedName>
</protein>
<feature type="non-terminal residue" evidence="2">
    <location>
        <position position="1"/>
    </location>
</feature>
<feature type="compositionally biased region" description="Polar residues" evidence="1">
    <location>
        <begin position="174"/>
        <end position="190"/>
    </location>
</feature>
<feature type="compositionally biased region" description="Basic and acidic residues" evidence="1">
    <location>
        <begin position="277"/>
        <end position="289"/>
    </location>
</feature>
<feature type="compositionally biased region" description="Basic and acidic residues" evidence="1">
    <location>
        <begin position="191"/>
        <end position="203"/>
    </location>
</feature>
<feature type="region of interest" description="Disordered" evidence="1">
    <location>
        <begin position="313"/>
        <end position="407"/>
    </location>
</feature>
<feature type="region of interest" description="Disordered" evidence="1">
    <location>
        <begin position="218"/>
        <end position="300"/>
    </location>
</feature>
<feature type="compositionally biased region" description="Low complexity" evidence="1">
    <location>
        <begin position="134"/>
        <end position="144"/>
    </location>
</feature>
<feature type="compositionally biased region" description="Low complexity" evidence="1">
    <location>
        <begin position="337"/>
        <end position="347"/>
    </location>
</feature>
<evidence type="ECO:0000313" key="3">
    <source>
        <dbReference type="Proteomes" id="UP000275078"/>
    </source>
</evidence>
<feature type="region of interest" description="Disordered" evidence="1">
    <location>
        <begin position="115"/>
        <end position="203"/>
    </location>
</feature>
<evidence type="ECO:0000313" key="2">
    <source>
        <dbReference type="EMBL" id="RPA72284.1"/>
    </source>
</evidence>
<feature type="compositionally biased region" description="Polar residues" evidence="1">
    <location>
        <begin position="118"/>
        <end position="128"/>
    </location>
</feature>
<feature type="compositionally biased region" description="Basic residues" evidence="1">
    <location>
        <begin position="322"/>
        <end position="331"/>
    </location>
</feature>
<evidence type="ECO:0000256" key="1">
    <source>
        <dbReference type="SAM" id="MobiDB-lite"/>
    </source>
</evidence>
<gene>
    <name evidence="2" type="ORF">BJ508DRAFT_314901</name>
</gene>
<organism evidence="2 3">
    <name type="scientific">Ascobolus immersus RN42</name>
    <dbReference type="NCBI Taxonomy" id="1160509"/>
    <lineage>
        <taxon>Eukaryota</taxon>
        <taxon>Fungi</taxon>
        <taxon>Dikarya</taxon>
        <taxon>Ascomycota</taxon>
        <taxon>Pezizomycotina</taxon>
        <taxon>Pezizomycetes</taxon>
        <taxon>Pezizales</taxon>
        <taxon>Ascobolaceae</taxon>
        <taxon>Ascobolus</taxon>
    </lineage>
</organism>
<feature type="compositionally biased region" description="Basic and acidic residues" evidence="1">
    <location>
        <begin position="230"/>
        <end position="240"/>
    </location>
</feature>
<sequence>SGTVKLNRDGLERLIQERLRRMGLPMSNEGKSVDIHWRKCYEHVNSVFEYLYSPERLCIAAESKDADAEWIEEVLAYLHVGLMPTARSAAAAALLGPSWLQKPNVATMASTIVEKSKGSQTTVQSSTAPILEVSGTRSGSSKSSSLDHGRDSELTSSPLRKLSHPDYADKDMNESSAHGGNRSRSLSMSRSADRGSSVEDGNVDKCYTDTDLGHCLPHANKPLAQGQHLQPHDHQERESDAVTPAVDVHIASTSTHTRTRAPHVSDVRRFVTTPDSDTDRVRDRREAPRRQSFATGTRDIRIPKLSRTLKTHEAYANSSHSGGHKQKRCKHAHEDSTSSSGDSVQSTAVPTSVGRGKVGRPVQQIDMSSSDDRMSTTASGNSSRSLAQTASLSRSPSPNSSYSGSVESDKFMSADTYLHIDDQLTAHTSSSGSRNTRVRPRPGLSIHAAAAARTDMHGGTGITSRPQPRLYQLPRAVHSPPRGMNVPAATPSRLHDHEKMSGSDAQVIHSYSDPSLHFHAISIPVRLSHGTLDLRQDSHGIYRLCVKSVIDGTTIETVIAWVHGKDEYRITELLTDAAERRGALVAVVVLTSGSAKGNYGGQRYNVGPELGLRLVGHDYERYPENLHAYYGTGSGSNFLEENPCIFDVSKKYFARGNSYLEPPTPDLLWPWC</sequence>
<keyword evidence="3" id="KW-1185">Reference proteome</keyword>